<gene>
    <name evidence="1" type="ORF">LCGC14_1673760</name>
</gene>
<dbReference type="Gene3D" id="2.30.42.10">
    <property type="match status" value="1"/>
</dbReference>
<proteinExistence type="predicted"/>
<reference evidence="1" key="1">
    <citation type="journal article" date="2015" name="Nature">
        <title>Complex archaea that bridge the gap between prokaryotes and eukaryotes.</title>
        <authorList>
            <person name="Spang A."/>
            <person name="Saw J.H."/>
            <person name="Jorgensen S.L."/>
            <person name="Zaremba-Niedzwiedzka K."/>
            <person name="Martijn J."/>
            <person name="Lind A.E."/>
            <person name="van Eijk R."/>
            <person name="Schleper C."/>
            <person name="Guy L."/>
            <person name="Ettema T.J."/>
        </authorList>
    </citation>
    <scope>NUCLEOTIDE SEQUENCE</scope>
</reference>
<sequence length="192" mass="21634">MFNNEGKVIGIHCSGSSTTSYELRVEYIRDAMEYLVQHEDNNVPRGDIGLELEFLRLPDAILHYNFPVDIVKEIRKLKSDIKYSIVVHMISPKATCSASLKPGDIVVELDGIPIIYVLSNTTITTGEMIKDNIYKFDKIVNGKVGKTVNIVVFRNGERIESTIPVIDTFPFKIRKFVICAGTKQIIFVLIVV</sequence>
<name>A0A0F9K6F6_9ZZZZ</name>
<dbReference type="SUPFAM" id="SSF50156">
    <property type="entry name" value="PDZ domain-like"/>
    <property type="match status" value="1"/>
</dbReference>
<organism evidence="1">
    <name type="scientific">marine sediment metagenome</name>
    <dbReference type="NCBI Taxonomy" id="412755"/>
    <lineage>
        <taxon>unclassified sequences</taxon>
        <taxon>metagenomes</taxon>
        <taxon>ecological metagenomes</taxon>
    </lineage>
</organism>
<dbReference type="AlphaFoldDB" id="A0A0F9K6F6"/>
<protein>
    <recommendedName>
        <fullName evidence="2">PDZ domain-containing protein</fullName>
    </recommendedName>
</protein>
<evidence type="ECO:0000313" key="1">
    <source>
        <dbReference type="EMBL" id="KKM17638.1"/>
    </source>
</evidence>
<dbReference type="InterPro" id="IPR036034">
    <property type="entry name" value="PDZ_sf"/>
</dbReference>
<accession>A0A0F9K6F6</accession>
<comment type="caution">
    <text evidence="1">The sequence shown here is derived from an EMBL/GenBank/DDBJ whole genome shotgun (WGS) entry which is preliminary data.</text>
</comment>
<dbReference type="EMBL" id="LAZR01014406">
    <property type="protein sequence ID" value="KKM17638.1"/>
    <property type="molecule type" value="Genomic_DNA"/>
</dbReference>
<evidence type="ECO:0008006" key="2">
    <source>
        <dbReference type="Google" id="ProtNLM"/>
    </source>
</evidence>